<gene>
    <name evidence="14" type="ORF">GCM10009831_24410</name>
</gene>
<dbReference type="InterPro" id="IPR020476">
    <property type="entry name" value="Nudix_hydrolase"/>
</dbReference>
<evidence type="ECO:0000256" key="5">
    <source>
        <dbReference type="ARBA" id="ARBA00022723"/>
    </source>
</evidence>
<evidence type="ECO:0000256" key="6">
    <source>
        <dbReference type="ARBA" id="ARBA00022763"/>
    </source>
</evidence>
<evidence type="ECO:0000256" key="9">
    <source>
        <dbReference type="ARBA" id="ARBA00023204"/>
    </source>
</evidence>
<comment type="cofactor">
    <cofactor evidence="1">
        <name>Mg(2+)</name>
        <dbReference type="ChEBI" id="CHEBI:18420"/>
    </cofactor>
</comment>
<dbReference type="PRINTS" id="PR00502">
    <property type="entry name" value="NUDIXFAMILY"/>
</dbReference>
<keyword evidence="5" id="KW-0479">Metal-binding</keyword>
<dbReference type="InterPro" id="IPR047127">
    <property type="entry name" value="MutT-like"/>
</dbReference>
<keyword evidence="9" id="KW-0234">DNA repair</keyword>
<evidence type="ECO:0000256" key="11">
    <source>
        <dbReference type="ARBA" id="ARBA00038905"/>
    </source>
</evidence>
<evidence type="ECO:0000313" key="14">
    <source>
        <dbReference type="EMBL" id="GAA1713815.1"/>
    </source>
</evidence>
<dbReference type="PROSITE" id="PS00893">
    <property type="entry name" value="NUDIX_BOX"/>
    <property type="match status" value="1"/>
</dbReference>
<evidence type="ECO:0000256" key="12">
    <source>
        <dbReference type="RuleBase" id="RU003476"/>
    </source>
</evidence>
<dbReference type="SUPFAM" id="SSF55811">
    <property type="entry name" value="Nudix"/>
    <property type="match status" value="1"/>
</dbReference>
<comment type="similarity">
    <text evidence="2 12">Belongs to the Nudix hydrolase family.</text>
</comment>
<evidence type="ECO:0000256" key="3">
    <source>
        <dbReference type="ARBA" id="ARBA00022457"/>
    </source>
</evidence>
<evidence type="ECO:0000313" key="15">
    <source>
        <dbReference type="Proteomes" id="UP001500383"/>
    </source>
</evidence>
<dbReference type="CDD" id="cd03425">
    <property type="entry name" value="NUDIX_MutT_NudA_like"/>
    <property type="match status" value="1"/>
</dbReference>
<evidence type="ECO:0000256" key="2">
    <source>
        <dbReference type="ARBA" id="ARBA00005582"/>
    </source>
</evidence>
<evidence type="ECO:0000256" key="7">
    <source>
        <dbReference type="ARBA" id="ARBA00022801"/>
    </source>
</evidence>
<keyword evidence="15" id="KW-1185">Reference proteome</keyword>
<dbReference type="InterPro" id="IPR000086">
    <property type="entry name" value="NUDIX_hydrolase_dom"/>
</dbReference>
<dbReference type="Gene3D" id="3.90.79.10">
    <property type="entry name" value="Nucleoside Triphosphate Pyrophosphohydrolase"/>
    <property type="match status" value="1"/>
</dbReference>
<evidence type="ECO:0000256" key="4">
    <source>
        <dbReference type="ARBA" id="ARBA00022705"/>
    </source>
</evidence>
<dbReference type="PANTHER" id="PTHR47707">
    <property type="entry name" value="8-OXO-DGTP DIPHOSPHATASE"/>
    <property type="match status" value="1"/>
</dbReference>
<dbReference type="Pfam" id="PF00293">
    <property type="entry name" value="NUDIX"/>
    <property type="match status" value="1"/>
</dbReference>
<name>A0ABN2IXK5_9ACTN</name>
<dbReference type="Proteomes" id="UP001500383">
    <property type="component" value="Unassembled WGS sequence"/>
</dbReference>
<dbReference type="EMBL" id="BAAAQG010000011">
    <property type="protein sequence ID" value="GAA1713815.1"/>
    <property type="molecule type" value="Genomic_DNA"/>
</dbReference>
<keyword evidence="4" id="KW-0235">DNA replication</keyword>
<dbReference type="PANTHER" id="PTHR47707:SF1">
    <property type="entry name" value="NUDIX HYDROLASE FAMILY PROTEIN"/>
    <property type="match status" value="1"/>
</dbReference>
<evidence type="ECO:0000256" key="10">
    <source>
        <dbReference type="ARBA" id="ARBA00035861"/>
    </source>
</evidence>
<dbReference type="InterPro" id="IPR020084">
    <property type="entry name" value="NUDIX_hydrolase_CS"/>
</dbReference>
<keyword evidence="8" id="KW-0460">Magnesium</keyword>
<evidence type="ECO:0000256" key="1">
    <source>
        <dbReference type="ARBA" id="ARBA00001946"/>
    </source>
</evidence>
<organism evidence="14 15">
    <name type="scientific">Dietzia cercidiphylli</name>
    <dbReference type="NCBI Taxonomy" id="498199"/>
    <lineage>
        <taxon>Bacteria</taxon>
        <taxon>Bacillati</taxon>
        <taxon>Actinomycetota</taxon>
        <taxon>Actinomycetes</taxon>
        <taxon>Mycobacteriales</taxon>
        <taxon>Dietziaceae</taxon>
        <taxon>Dietzia</taxon>
    </lineage>
</organism>
<protein>
    <recommendedName>
        <fullName evidence="11">8-oxo-dGTP diphosphatase</fullName>
        <ecNumber evidence="11">3.6.1.55</ecNumber>
    </recommendedName>
</protein>
<comment type="caution">
    <text evidence="14">The sequence shown here is derived from an EMBL/GenBank/DDBJ whole genome shotgun (WGS) entry which is preliminary data.</text>
</comment>
<comment type="catalytic activity">
    <reaction evidence="10">
        <text>8-oxo-dGTP + H2O = 8-oxo-dGMP + diphosphate + H(+)</text>
        <dbReference type="Rhea" id="RHEA:31575"/>
        <dbReference type="ChEBI" id="CHEBI:15377"/>
        <dbReference type="ChEBI" id="CHEBI:15378"/>
        <dbReference type="ChEBI" id="CHEBI:33019"/>
        <dbReference type="ChEBI" id="CHEBI:63224"/>
        <dbReference type="ChEBI" id="CHEBI:77896"/>
        <dbReference type="EC" id="3.6.1.55"/>
    </reaction>
</comment>
<dbReference type="PROSITE" id="PS51462">
    <property type="entry name" value="NUDIX"/>
    <property type="match status" value="1"/>
</dbReference>
<proteinExistence type="inferred from homology"/>
<feature type="domain" description="Nudix hydrolase" evidence="13">
    <location>
        <begin position="1"/>
        <end position="117"/>
    </location>
</feature>
<dbReference type="EC" id="3.6.1.55" evidence="11"/>
<evidence type="ECO:0000256" key="8">
    <source>
        <dbReference type="ARBA" id="ARBA00022842"/>
    </source>
</evidence>
<keyword evidence="3" id="KW-0515">Mutator protein</keyword>
<accession>A0ABN2IXK5</accession>
<reference evidence="14 15" key="1">
    <citation type="journal article" date="2019" name="Int. J. Syst. Evol. Microbiol.">
        <title>The Global Catalogue of Microorganisms (GCM) 10K type strain sequencing project: providing services to taxonomists for standard genome sequencing and annotation.</title>
        <authorList>
            <consortium name="The Broad Institute Genomics Platform"/>
            <consortium name="The Broad Institute Genome Sequencing Center for Infectious Disease"/>
            <person name="Wu L."/>
            <person name="Ma J."/>
        </authorList>
    </citation>
    <scope>NUCLEOTIDE SEQUENCE [LARGE SCALE GENOMIC DNA]</scope>
    <source>
        <strain evidence="14 15">JCM 16002</strain>
    </source>
</reference>
<evidence type="ECO:0000259" key="13">
    <source>
        <dbReference type="PROSITE" id="PS51462"/>
    </source>
</evidence>
<keyword evidence="6" id="KW-0227">DNA damage</keyword>
<keyword evidence="7 12" id="KW-0378">Hydrolase</keyword>
<dbReference type="InterPro" id="IPR015797">
    <property type="entry name" value="NUDIX_hydrolase-like_dom_sf"/>
</dbReference>
<sequence>MFYRDGEVLACKRAPGKSAAGKWEFPGGKIDDDETPEHALAREIREELGISISVGDLVDRTATPVGDLVIDLACYLVSSEEEPTRSSVHDDLRWLPADALPTLDWAAPDLPAVAKLIKTGVPHGSG</sequence>